<dbReference type="AlphaFoldDB" id="A0A2N9I7L9"/>
<dbReference type="PANTHER" id="PTHR48475">
    <property type="entry name" value="RIBONUCLEASE H"/>
    <property type="match status" value="1"/>
</dbReference>
<evidence type="ECO:0000313" key="3">
    <source>
        <dbReference type="EMBL" id="SPD20265.1"/>
    </source>
</evidence>
<evidence type="ECO:0000256" key="1">
    <source>
        <dbReference type="SAM" id="MobiDB-lite"/>
    </source>
</evidence>
<keyword evidence="2" id="KW-0812">Transmembrane</keyword>
<feature type="transmembrane region" description="Helical" evidence="2">
    <location>
        <begin position="610"/>
        <end position="632"/>
    </location>
</feature>
<accession>A0A2N9I7L9</accession>
<feature type="compositionally biased region" description="Basic residues" evidence="1">
    <location>
        <begin position="117"/>
        <end position="127"/>
    </location>
</feature>
<feature type="region of interest" description="Disordered" evidence="1">
    <location>
        <begin position="117"/>
        <end position="136"/>
    </location>
</feature>
<feature type="region of interest" description="Disordered" evidence="1">
    <location>
        <begin position="768"/>
        <end position="799"/>
    </location>
</feature>
<organism evidence="3">
    <name type="scientific">Fagus sylvatica</name>
    <name type="common">Beechnut</name>
    <dbReference type="NCBI Taxonomy" id="28930"/>
    <lineage>
        <taxon>Eukaryota</taxon>
        <taxon>Viridiplantae</taxon>
        <taxon>Streptophyta</taxon>
        <taxon>Embryophyta</taxon>
        <taxon>Tracheophyta</taxon>
        <taxon>Spermatophyta</taxon>
        <taxon>Magnoliopsida</taxon>
        <taxon>eudicotyledons</taxon>
        <taxon>Gunneridae</taxon>
        <taxon>Pentapetalae</taxon>
        <taxon>rosids</taxon>
        <taxon>fabids</taxon>
        <taxon>Fagales</taxon>
        <taxon>Fagaceae</taxon>
        <taxon>Fagus</taxon>
    </lineage>
</organism>
<feature type="region of interest" description="Disordered" evidence="1">
    <location>
        <begin position="431"/>
        <end position="450"/>
    </location>
</feature>
<reference evidence="3" key="1">
    <citation type="submission" date="2018-02" db="EMBL/GenBank/DDBJ databases">
        <authorList>
            <person name="Cohen D.B."/>
            <person name="Kent A.D."/>
        </authorList>
    </citation>
    <scope>NUCLEOTIDE SEQUENCE</scope>
</reference>
<feature type="compositionally biased region" description="Basic residues" evidence="1">
    <location>
        <begin position="790"/>
        <end position="799"/>
    </location>
</feature>
<protein>
    <submittedName>
        <fullName evidence="3">Uncharacterized protein</fullName>
    </submittedName>
</protein>
<keyword evidence="2" id="KW-1133">Transmembrane helix</keyword>
<proteinExistence type="predicted"/>
<dbReference type="EMBL" id="OIVN01004983">
    <property type="protein sequence ID" value="SPD20265.1"/>
    <property type="molecule type" value="Genomic_DNA"/>
</dbReference>
<evidence type="ECO:0000256" key="2">
    <source>
        <dbReference type="SAM" id="Phobius"/>
    </source>
</evidence>
<gene>
    <name evidence="3" type="ORF">FSB_LOCUS48147</name>
</gene>
<name>A0A2N9I7L9_FAGSY</name>
<sequence>MAPISIKGLRSKDPLLHECDFYKPLEAEPLLTFGTEAVIPVEIGLTTLRTTFHKEEENEGQLRLNLDLLDETRERAVRRIALYQGKMTRYYNTKVKLQRIEVGDWVLRKVTQATRTRHKRARSIGKTRPKDLEEDLQERSSYYQVRHPSGAFTEEDLQARSSAYYQVRHLSGALTEEDLQERSSAYYQVRHPSGAFTEEDLQARSSAYYQVRHLSGALTEEDLQERSSAYYQVRHPRGAQVRRAHVRHPREEDLQERSSAYYQVRHPSGAFTEEDLQARSSVYYQVRHPSGALTEEDLQERSSAYYQVRHPSGAFTEEDLQARSPAYYQVRHLRGALIEEDRQERFSSMCYQVRHPRGALIEEDRQERFSSMCYQVRHPRGALIEEDRQERSSSMCYQVRHPRGALKEEDRQDRSSSICYQVRHPRGALIEEDRQERSSSMCSQVRHPREEDREERSSFICYQVDTHGVHLKKKVVKDAPLLHIIMLDAHRVHLQKKIVKNESPLLNIIELNTLAVHLIEEGHQECSSPEYYQKKVVKDNATLLEIVETPTKDVFLKVNRTWTKIQVTPLPEENNLAIHKADSRIATLITTWRSRLDIEWSDCVFLRLNLILFILILTILLYGSGGFIIKYLHHGPFLSTFKSKSSFLPDMFETPNIKATSIVLRGKKVVFLLKIGFQTLHLLPQSLSQRESLPLPFEPMAGRPSTVVYADNHGIGGQLMGIFYNFSLSSPKSGMTTFNSNKKAVSGLRMAATLPSANDCSVIQLTGNGLPDGGSPAHHVSSDLTESRRPRGLTGRHKKPFSLLSQPWESHISRRAQVSGQAYWTDVLMSSLTNWEIMRPRAKQMPWSSRRKMKWEMKPPRLMKNGTREIQARSDPIYLLFGTARGAQQRLSPDLFNEFGWTVTGRVSRVDLPMPQRESMLVLEKPVSTLNTKRAAYAPIPVISAFVSTNSSVDQIPTKYPLSSVF</sequence>
<dbReference type="PANTHER" id="PTHR48475:SF2">
    <property type="entry name" value="RIBONUCLEASE H"/>
    <property type="match status" value="1"/>
</dbReference>
<keyword evidence="2" id="KW-0472">Membrane</keyword>